<feature type="region of interest" description="Disordered" evidence="1">
    <location>
        <begin position="149"/>
        <end position="226"/>
    </location>
</feature>
<keyword evidence="3" id="KW-1185">Reference proteome</keyword>
<feature type="compositionally biased region" description="Basic and acidic residues" evidence="1">
    <location>
        <begin position="149"/>
        <end position="167"/>
    </location>
</feature>
<evidence type="ECO:0000313" key="3">
    <source>
        <dbReference type="Proteomes" id="UP001331515"/>
    </source>
</evidence>
<dbReference type="AlphaFoldDB" id="A0AAN8CK28"/>
<evidence type="ECO:0008006" key="4">
    <source>
        <dbReference type="Google" id="ProtNLM"/>
    </source>
</evidence>
<dbReference type="Pfam" id="PF14774">
    <property type="entry name" value="FAM177"/>
    <property type="match status" value="1"/>
</dbReference>
<accession>A0AAN8CK28</accession>
<organism evidence="2 3">
    <name type="scientific">Champsocephalus gunnari</name>
    <name type="common">Mackerel icefish</name>
    <dbReference type="NCBI Taxonomy" id="52237"/>
    <lineage>
        <taxon>Eukaryota</taxon>
        <taxon>Metazoa</taxon>
        <taxon>Chordata</taxon>
        <taxon>Craniata</taxon>
        <taxon>Vertebrata</taxon>
        <taxon>Euteleostomi</taxon>
        <taxon>Actinopterygii</taxon>
        <taxon>Neopterygii</taxon>
        <taxon>Teleostei</taxon>
        <taxon>Neoteleostei</taxon>
        <taxon>Acanthomorphata</taxon>
        <taxon>Eupercaria</taxon>
        <taxon>Perciformes</taxon>
        <taxon>Notothenioidei</taxon>
        <taxon>Channichthyidae</taxon>
        <taxon>Champsocephalus</taxon>
    </lineage>
</organism>
<dbReference type="PANTHER" id="PTHR31206">
    <property type="entry name" value="LP10445P"/>
    <property type="match status" value="1"/>
</dbReference>
<comment type="caution">
    <text evidence="2">The sequence shown here is derived from an EMBL/GenBank/DDBJ whole genome shotgun (WGS) entry which is preliminary data.</text>
</comment>
<protein>
    <recommendedName>
        <fullName evidence="4">Protein FAM177A1-like</fullName>
    </recommendedName>
</protein>
<dbReference type="EMBL" id="JAURVH010001531">
    <property type="protein sequence ID" value="KAK5903870.1"/>
    <property type="molecule type" value="Genomic_DNA"/>
</dbReference>
<feature type="region of interest" description="Disordered" evidence="1">
    <location>
        <begin position="58"/>
        <end position="86"/>
    </location>
</feature>
<evidence type="ECO:0000256" key="1">
    <source>
        <dbReference type="SAM" id="MobiDB-lite"/>
    </source>
</evidence>
<reference evidence="2 3" key="1">
    <citation type="journal article" date="2023" name="Mol. Biol. Evol.">
        <title>Genomics of Secondarily Temperate Adaptation in the Only Non-Antarctic Icefish.</title>
        <authorList>
            <person name="Rivera-Colon A.G."/>
            <person name="Rayamajhi N."/>
            <person name="Minhas B.F."/>
            <person name="Madrigal G."/>
            <person name="Bilyk K.T."/>
            <person name="Yoon V."/>
            <person name="Hune M."/>
            <person name="Gregory S."/>
            <person name="Cheng C.H.C."/>
            <person name="Catchen J.M."/>
        </authorList>
    </citation>
    <scope>NUCLEOTIDE SEQUENCE [LARGE SCALE GENOMIC DNA]</scope>
    <source>
        <tissue evidence="2">White muscle</tissue>
    </source>
</reference>
<feature type="compositionally biased region" description="Acidic residues" evidence="1">
    <location>
        <begin position="63"/>
        <end position="77"/>
    </location>
</feature>
<dbReference type="Proteomes" id="UP001331515">
    <property type="component" value="Unassembled WGS sequence"/>
</dbReference>
<dbReference type="PANTHER" id="PTHR31206:SF10">
    <property type="entry name" value="PROTEIN FAM177A1"/>
    <property type="match status" value="1"/>
</dbReference>
<proteinExistence type="predicted"/>
<gene>
    <name evidence="2" type="ORF">CgunFtcFv8_007615</name>
</gene>
<evidence type="ECO:0000313" key="2">
    <source>
        <dbReference type="EMBL" id="KAK5903870.1"/>
    </source>
</evidence>
<sequence>MADISLYLTNVNVSIGQNMEVQQVQSPVAGFESVELGELDRREEQQRREKAPRRIIHFSSGETMEEYSTDEEEGEDKEPEREDLLSSSVDAVRSKLTWGPYVWFHVWRAANSTISACDYLGERMASLFGITSAKYQYAIDEYYRMKKEREEEKEETRLSEEAERSFEQELSQEEEEEEEEEEEDEPITMSDQQEEAPPPLDVTYQIENENRAPSSTFTVPVLVTAT</sequence>
<feature type="compositionally biased region" description="Polar residues" evidence="1">
    <location>
        <begin position="205"/>
        <end position="218"/>
    </location>
</feature>
<feature type="compositionally biased region" description="Acidic residues" evidence="1">
    <location>
        <begin position="170"/>
        <end position="186"/>
    </location>
</feature>
<name>A0AAN8CK28_CHAGU</name>
<dbReference type="InterPro" id="IPR028260">
    <property type="entry name" value="FAM177"/>
</dbReference>